<dbReference type="Pfam" id="PF14534">
    <property type="entry name" value="DUF4440"/>
    <property type="match status" value="1"/>
</dbReference>
<comment type="caution">
    <text evidence="2">The sequence shown here is derived from an EMBL/GenBank/DDBJ whole genome shotgun (WGS) entry which is preliminary data.</text>
</comment>
<dbReference type="SUPFAM" id="SSF54427">
    <property type="entry name" value="NTF2-like"/>
    <property type="match status" value="1"/>
</dbReference>
<name>A0A402AUS6_9CHLR</name>
<dbReference type="InterPro" id="IPR032710">
    <property type="entry name" value="NTF2-like_dom_sf"/>
</dbReference>
<proteinExistence type="predicted"/>
<dbReference type="EMBL" id="BIFS01000002">
    <property type="protein sequence ID" value="GCE22844.1"/>
    <property type="molecule type" value="Genomic_DNA"/>
</dbReference>
<sequence>MVNQANADTAIVKQVVEKLTSAWNRHNEEELAELFRENGEFTDVTGQLMAGRTEIERLHQIPFTTTLKHAILSIKEVRTTWITPGIASVDINWTTTGHQTASEQPLPPRSGLMNLILVQQDDQWLIAVGHSFDFTATYRRGESVKS</sequence>
<dbReference type="InterPro" id="IPR011944">
    <property type="entry name" value="Steroid_delta5-4_isomerase"/>
</dbReference>
<dbReference type="AlphaFoldDB" id="A0A402AUS6"/>
<keyword evidence="3" id="KW-1185">Reference proteome</keyword>
<dbReference type="Gene3D" id="3.10.450.50">
    <property type="match status" value="1"/>
</dbReference>
<reference evidence="3" key="1">
    <citation type="submission" date="2018-12" db="EMBL/GenBank/DDBJ databases">
        <title>Tengunoibacter tsumagoiensis gen. nov., sp. nov., Dictyobacter kobayashii sp. nov., D. alpinus sp. nov., and D. joshuensis sp. nov. and description of Dictyobacteraceae fam. nov. within the order Ktedonobacterales isolated from Tengu-no-mugimeshi.</title>
        <authorList>
            <person name="Wang C.M."/>
            <person name="Zheng Y."/>
            <person name="Sakai Y."/>
            <person name="Toyoda A."/>
            <person name="Minakuchi Y."/>
            <person name="Abe K."/>
            <person name="Yokota A."/>
            <person name="Yabe S."/>
        </authorList>
    </citation>
    <scope>NUCLEOTIDE SEQUENCE [LARGE SCALE GENOMIC DNA]</scope>
    <source>
        <strain evidence="3">Uno11</strain>
    </source>
</reference>
<gene>
    <name evidence="2" type="ORF">KDK_66440</name>
</gene>
<evidence type="ECO:0000259" key="1">
    <source>
        <dbReference type="Pfam" id="PF14534"/>
    </source>
</evidence>
<dbReference type="InterPro" id="IPR027843">
    <property type="entry name" value="DUF4440"/>
</dbReference>
<organism evidence="2 3">
    <name type="scientific">Dictyobacter kobayashii</name>
    <dbReference type="NCBI Taxonomy" id="2014872"/>
    <lineage>
        <taxon>Bacteria</taxon>
        <taxon>Bacillati</taxon>
        <taxon>Chloroflexota</taxon>
        <taxon>Ktedonobacteria</taxon>
        <taxon>Ktedonobacterales</taxon>
        <taxon>Dictyobacteraceae</taxon>
        <taxon>Dictyobacter</taxon>
    </lineage>
</organism>
<feature type="domain" description="DUF4440" evidence="1">
    <location>
        <begin position="12"/>
        <end position="126"/>
    </location>
</feature>
<accession>A0A402AUS6</accession>
<dbReference type="Proteomes" id="UP000287188">
    <property type="component" value="Unassembled WGS sequence"/>
</dbReference>
<dbReference type="NCBIfam" id="TIGR02246">
    <property type="entry name" value="SgcJ/EcaC family oxidoreductase"/>
    <property type="match status" value="1"/>
</dbReference>
<evidence type="ECO:0000313" key="2">
    <source>
        <dbReference type="EMBL" id="GCE22844.1"/>
    </source>
</evidence>
<evidence type="ECO:0000313" key="3">
    <source>
        <dbReference type="Proteomes" id="UP000287188"/>
    </source>
</evidence>
<protein>
    <recommendedName>
        <fullName evidence="1">DUF4440 domain-containing protein</fullName>
    </recommendedName>
</protein>